<dbReference type="Pfam" id="PF00685">
    <property type="entry name" value="Sulfotransfer_1"/>
    <property type="match status" value="1"/>
</dbReference>
<keyword evidence="2 3" id="KW-0808">Transferase</keyword>
<protein>
    <recommendedName>
        <fullName evidence="3">Sulfotransferase</fullName>
        <ecNumber evidence="3">2.8.2.-</ecNumber>
    </recommendedName>
</protein>
<proteinExistence type="inferred from homology"/>
<dbReference type="InParanoid" id="A0A2P5FLQ1"/>
<gene>
    <name evidence="5" type="ORF">TorRG33x02_053430</name>
</gene>
<dbReference type="EC" id="2.8.2.-" evidence="3"/>
<dbReference type="AlphaFoldDB" id="A0A2P5FLQ1"/>
<name>A0A2P5FLQ1_TREOI</name>
<evidence type="ECO:0000256" key="1">
    <source>
        <dbReference type="ARBA" id="ARBA00005771"/>
    </source>
</evidence>
<reference evidence="6" key="1">
    <citation type="submission" date="2016-06" db="EMBL/GenBank/DDBJ databases">
        <title>Parallel loss of symbiosis genes in relatives of nitrogen-fixing non-legume Parasponia.</title>
        <authorList>
            <person name="Van Velzen R."/>
            <person name="Holmer R."/>
            <person name="Bu F."/>
            <person name="Rutten L."/>
            <person name="Van Zeijl A."/>
            <person name="Liu W."/>
            <person name="Santuari L."/>
            <person name="Cao Q."/>
            <person name="Sharma T."/>
            <person name="Shen D."/>
            <person name="Roswanjaya Y."/>
            <person name="Wardhani T."/>
            <person name="Kalhor M.S."/>
            <person name="Jansen J."/>
            <person name="Van den Hoogen J."/>
            <person name="Gungor B."/>
            <person name="Hartog M."/>
            <person name="Hontelez J."/>
            <person name="Verver J."/>
            <person name="Yang W.-C."/>
            <person name="Schijlen E."/>
            <person name="Repin R."/>
            <person name="Schilthuizen M."/>
            <person name="Schranz E."/>
            <person name="Heidstra R."/>
            <person name="Miyata K."/>
            <person name="Fedorova E."/>
            <person name="Kohlen W."/>
            <person name="Bisseling T."/>
            <person name="Smit S."/>
            <person name="Geurts R."/>
        </authorList>
    </citation>
    <scope>NUCLEOTIDE SEQUENCE [LARGE SCALE GENOMIC DNA]</scope>
    <source>
        <strain evidence="6">cv. RG33-2</strain>
    </source>
</reference>
<dbReference type="GO" id="GO:0008146">
    <property type="term" value="F:sulfotransferase activity"/>
    <property type="evidence" value="ECO:0007669"/>
    <property type="project" value="InterPro"/>
</dbReference>
<dbReference type="STRING" id="63057.A0A2P5FLQ1"/>
<dbReference type="PANTHER" id="PTHR11783">
    <property type="entry name" value="SULFOTRANSFERASE SULT"/>
    <property type="match status" value="1"/>
</dbReference>
<comment type="similarity">
    <text evidence="1 3">Belongs to the sulfotransferase 1 family.</text>
</comment>
<dbReference type="InterPro" id="IPR000863">
    <property type="entry name" value="Sulfotransferase_dom"/>
</dbReference>
<dbReference type="OrthoDB" id="205623at2759"/>
<evidence type="ECO:0000313" key="6">
    <source>
        <dbReference type="Proteomes" id="UP000237000"/>
    </source>
</evidence>
<evidence type="ECO:0000256" key="2">
    <source>
        <dbReference type="ARBA" id="ARBA00022679"/>
    </source>
</evidence>
<evidence type="ECO:0000313" key="5">
    <source>
        <dbReference type="EMBL" id="PON98728.1"/>
    </source>
</evidence>
<dbReference type="FunCoup" id="A0A2P5FLQ1">
    <property type="interactions" value="21"/>
</dbReference>
<comment type="caution">
    <text evidence="5">The sequence shown here is derived from an EMBL/GenBank/DDBJ whole genome shotgun (WGS) entry which is preliminary data.</text>
</comment>
<sequence>MVHHKYMLALPNTNNMMLNMNPTSNEHECDHQHDDDQLQLQLPKTKGWLGSSALSLYQGFWCPSRVLPNIMVFQKHFQPHNQDIILASTPKSGTTWLKALLFSIVNRARYTPSNTPLLTSNPHQLLPFLEFTLYADAKAPNLTVATPPRLFSTHIPYASLPESIKCSECRIVYICRNPIDVIVSFWHFATRDHPERCSLWTMEDYVEKFCKGEQGFGPFWDHMLGYWKESLVKPEKVLFLKYEEMKEDTAAHVKRIAEFIRFPFSEEEESKGVVGEISELCSLGTLRDLEVNKSGKFMPNFDNKSYFRKGEVGDWVNHLSSSMVERINKVIEEKLSGSGLAFKSKIQLTTSLSRNVTS</sequence>
<feature type="domain" description="Sulfotransferase" evidence="4">
    <location>
        <begin position="82"/>
        <end position="339"/>
    </location>
</feature>
<dbReference type="Proteomes" id="UP000237000">
    <property type="component" value="Unassembled WGS sequence"/>
</dbReference>
<dbReference type="Gene3D" id="3.40.50.300">
    <property type="entry name" value="P-loop containing nucleotide triphosphate hydrolases"/>
    <property type="match status" value="1"/>
</dbReference>
<dbReference type="EMBL" id="JXTC01000022">
    <property type="protein sequence ID" value="PON98728.1"/>
    <property type="molecule type" value="Genomic_DNA"/>
</dbReference>
<dbReference type="SUPFAM" id="SSF52540">
    <property type="entry name" value="P-loop containing nucleoside triphosphate hydrolases"/>
    <property type="match status" value="1"/>
</dbReference>
<keyword evidence="6" id="KW-1185">Reference proteome</keyword>
<accession>A0A2P5FLQ1</accession>
<evidence type="ECO:0000256" key="3">
    <source>
        <dbReference type="RuleBase" id="RU361155"/>
    </source>
</evidence>
<evidence type="ECO:0000259" key="4">
    <source>
        <dbReference type="Pfam" id="PF00685"/>
    </source>
</evidence>
<organism evidence="5 6">
    <name type="scientific">Trema orientale</name>
    <name type="common">Charcoal tree</name>
    <name type="synonym">Celtis orientalis</name>
    <dbReference type="NCBI Taxonomy" id="63057"/>
    <lineage>
        <taxon>Eukaryota</taxon>
        <taxon>Viridiplantae</taxon>
        <taxon>Streptophyta</taxon>
        <taxon>Embryophyta</taxon>
        <taxon>Tracheophyta</taxon>
        <taxon>Spermatophyta</taxon>
        <taxon>Magnoliopsida</taxon>
        <taxon>eudicotyledons</taxon>
        <taxon>Gunneridae</taxon>
        <taxon>Pentapetalae</taxon>
        <taxon>rosids</taxon>
        <taxon>fabids</taxon>
        <taxon>Rosales</taxon>
        <taxon>Cannabaceae</taxon>
        <taxon>Trema</taxon>
    </lineage>
</organism>
<dbReference type="InterPro" id="IPR027417">
    <property type="entry name" value="P-loop_NTPase"/>
</dbReference>